<feature type="non-terminal residue" evidence="3">
    <location>
        <position position="188"/>
    </location>
</feature>
<name>A0A7J6NP19_PEROL</name>
<accession>A0A7J6NP19</accession>
<reference evidence="3 4" key="1">
    <citation type="submission" date="2020-04" db="EMBL/GenBank/DDBJ databases">
        <title>Perkinsus olseni comparative genomics.</title>
        <authorList>
            <person name="Bogema D.R."/>
        </authorList>
    </citation>
    <scope>NUCLEOTIDE SEQUENCE [LARGE SCALE GENOMIC DNA]</scope>
    <source>
        <strain evidence="3 4">ATCC PRA-207</strain>
    </source>
</reference>
<dbReference type="AlphaFoldDB" id="A0A7J6NP19"/>
<evidence type="ECO:0000313" key="3">
    <source>
        <dbReference type="EMBL" id="KAF4685575.1"/>
    </source>
</evidence>
<keyword evidence="1" id="KW-0238">DNA-binding</keyword>
<evidence type="ECO:0000256" key="2">
    <source>
        <dbReference type="SAM" id="MobiDB-lite"/>
    </source>
</evidence>
<proteinExistence type="predicted"/>
<evidence type="ECO:0000313" key="4">
    <source>
        <dbReference type="Proteomes" id="UP000553632"/>
    </source>
</evidence>
<dbReference type="EMBL" id="JABANO010040336">
    <property type="protein sequence ID" value="KAF4685575.1"/>
    <property type="molecule type" value="Genomic_DNA"/>
</dbReference>
<sequence length="188" mass="20574">MPHPRDILQALCQWKATQPPSGSAGEVSENQRLQQASLRPSTQRQYAVSIKYYLTITTFPATADRLQTYMRCLRDLGFPAKTIRKYISAIRSEHSLRGFAKLSATDEDSVRRALHGIDRTATRNGSPKQATPIPHAALQALIALHAIPQSTTASLRGIALCTTGLVARLCEVISLKADHISALDTTDP</sequence>
<organism evidence="3 4">
    <name type="scientific">Perkinsus olseni</name>
    <name type="common">Perkinsus atlanticus</name>
    <dbReference type="NCBI Taxonomy" id="32597"/>
    <lineage>
        <taxon>Eukaryota</taxon>
        <taxon>Sar</taxon>
        <taxon>Alveolata</taxon>
        <taxon>Perkinsozoa</taxon>
        <taxon>Perkinsea</taxon>
        <taxon>Perkinsida</taxon>
        <taxon>Perkinsidae</taxon>
        <taxon>Perkinsus</taxon>
    </lineage>
</organism>
<comment type="caution">
    <text evidence="3">The sequence shown here is derived from an EMBL/GenBank/DDBJ whole genome shotgun (WGS) entry which is preliminary data.</text>
</comment>
<dbReference type="Proteomes" id="UP000553632">
    <property type="component" value="Unassembled WGS sequence"/>
</dbReference>
<evidence type="ECO:0000256" key="1">
    <source>
        <dbReference type="ARBA" id="ARBA00023125"/>
    </source>
</evidence>
<protein>
    <submittedName>
        <fullName evidence="3">Uncharacterized protein</fullName>
    </submittedName>
</protein>
<dbReference type="InterPro" id="IPR010998">
    <property type="entry name" value="Integrase_recombinase_N"/>
</dbReference>
<keyword evidence="4" id="KW-1185">Reference proteome</keyword>
<dbReference type="Gene3D" id="1.10.150.130">
    <property type="match status" value="1"/>
</dbReference>
<dbReference type="GO" id="GO:0003677">
    <property type="term" value="F:DNA binding"/>
    <property type="evidence" value="ECO:0007669"/>
    <property type="project" value="UniProtKB-KW"/>
</dbReference>
<gene>
    <name evidence="3" type="ORF">FOZ63_012879</name>
</gene>
<dbReference type="SUPFAM" id="SSF47823">
    <property type="entry name" value="lambda integrase-like, N-terminal domain"/>
    <property type="match status" value="1"/>
</dbReference>
<feature type="region of interest" description="Disordered" evidence="2">
    <location>
        <begin position="17"/>
        <end position="38"/>
    </location>
</feature>
<feature type="compositionally biased region" description="Polar residues" evidence="2">
    <location>
        <begin position="28"/>
        <end position="38"/>
    </location>
</feature>